<comment type="caution">
    <text evidence="2">The sequence shown here is derived from an EMBL/GenBank/DDBJ whole genome shotgun (WGS) entry which is preliminary data.</text>
</comment>
<accession>A0A5N7JZK6</accession>
<dbReference type="EMBL" id="VUBA01000162">
    <property type="protein sequence ID" value="MPQ86553.1"/>
    <property type="molecule type" value="Genomic_DNA"/>
</dbReference>
<protein>
    <recommendedName>
        <fullName evidence="4">DUF1090 family protein</fullName>
    </recommendedName>
</protein>
<evidence type="ECO:0000256" key="1">
    <source>
        <dbReference type="SAM" id="SignalP"/>
    </source>
</evidence>
<proteinExistence type="predicted"/>
<keyword evidence="1" id="KW-0732">Signal</keyword>
<evidence type="ECO:0008006" key="4">
    <source>
        <dbReference type="Google" id="ProtNLM"/>
    </source>
</evidence>
<feature type="chain" id="PRO_5025048791" description="DUF1090 family protein" evidence="1">
    <location>
        <begin position="40"/>
        <end position="105"/>
    </location>
</feature>
<organism evidence="2 3">
    <name type="scientific">Pseudomonas kitaguniensis</name>
    <dbReference type="NCBI Taxonomy" id="2607908"/>
    <lineage>
        <taxon>Bacteria</taxon>
        <taxon>Pseudomonadati</taxon>
        <taxon>Pseudomonadota</taxon>
        <taxon>Gammaproteobacteria</taxon>
        <taxon>Pseudomonadales</taxon>
        <taxon>Pseudomonadaceae</taxon>
        <taxon>Pseudomonas</taxon>
    </lineage>
</organism>
<name>A0A5N7JZK6_9PSED</name>
<evidence type="ECO:0000313" key="2">
    <source>
        <dbReference type="EMBL" id="MPQ86553.1"/>
    </source>
</evidence>
<feature type="signal peptide" evidence="1">
    <location>
        <begin position="1"/>
        <end position="39"/>
    </location>
</feature>
<dbReference type="RefSeq" id="WP_152751116.1">
    <property type="nucleotide sequence ID" value="NZ_VUBA01000162.1"/>
</dbReference>
<reference evidence="2 3" key="1">
    <citation type="submission" date="2019-09" db="EMBL/GenBank/DDBJ databases">
        <title>The draft genomes of Allium pathogen Pseudomonas sp.</title>
        <authorList>
            <person name="Fujikawa T."/>
            <person name="Sawada H."/>
        </authorList>
    </citation>
    <scope>NUCLEOTIDE SEQUENCE [LARGE SCALE GENOMIC DNA]</scope>
    <source>
        <strain evidence="2 3">MAFF 730085</strain>
    </source>
</reference>
<sequence length="105" mass="11782">MNVKTATSFGVSLAARLPLFLIAVFLLIVSAGTSHPAHAAAFEQTEENIENSHYIMCKNKLGPQLTRDQAKKLDAYCQEIVQKSLSPEEIEREKNFINKHVKKLQ</sequence>
<dbReference type="Proteomes" id="UP000325438">
    <property type="component" value="Unassembled WGS sequence"/>
</dbReference>
<evidence type="ECO:0000313" key="3">
    <source>
        <dbReference type="Proteomes" id="UP000325438"/>
    </source>
</evidence>
<gene>
    <name evidence="2" type="ORF">F0170_22770</name>
</gene>
<dbReference type="AlphaFoldDB" id="A0A5N7JZK6"/>